<keyword evidence="3" id="KW-1185">Reference proteome</keyword>
<protein>
    <recommendedName>
        <fullName evidence="1">AAA+ ATPase domain-containing protein</fullName>
    </recommendedName>
</protein>
<dbReference type="SUPFAM" id="SSF52540">
    <property type="entry name" value="P-loop containing nucleoside triphosphate hydrolases"/>
    <property type="match status" value="1"/>
</dbReference>
<proteinExistence type="predicted"/>
<evidence type="ECO:0000259" key="1">
    <source>
        <dbReference type="SMART" id="SM00382"/>
    </source>
</evidence>
<feature type="domain" description="AAA+ ATPase" evidence="1">
    <location>
        <begin position="240"/>
        <end position="422"/>
    </location>
</feature>
<dbReference type="Proteomes" id="UP001519289">
    <property type="component" value="Unassembled WGS sequence"/>
</dbReference>
<organism evidence="2 3">
    <name type="scientific">Symbiobacterium terraclitae</name>
    <dbReference type="NCBI Taxonomy" id="557451"/>
    <lineage>
        <taxon>Bacteria</taxon>
        <taxon>Bacillati</taxon>
        <taxon>Bacillota</taxon>
        <taxon>Clostridia</taxon>
        <taxon>Eubacteriales</taxon>
        <taxon>Symbiobacteriaceae</taxon>
        <taxon>Symbiobacterium</taxon>
    </lineage>
</organism>
<accession>A0ABS4JT04</accession>
<dbReference type="Pfam" id="PF07728">
    <property type="entry name" value="AAA_5"/>
    <property type="match status" value="1"/>
</dbReference>
<dbReference type="EMBL" id="JAGGLG010000016">
    <property type="protein sequence ID" value="MBP2018674.1"/>
    <property type="molecule type" value="Genomic_DNA"/>
</dbReference>
<dbReference type="InterPro" id="IPR011704">
    <property type="entry name" value="ATPase_dyneun-rel_AAA"/>
</dbReference>
<dbReference type="SMART" id="SM00382">
    <property type="entry name" value="AAA"/>
    <property type="match status" value="1"/>
</dbReference>
<name>A0ABS4JT04_9FIRM</name>
<reference evidence="2 3" key="1">
    <citation type="submission" date="2021-03" db="EMBL/GenBank/DDBJ databases">
        <title>Genomic Encyclopedia of Type Strains, Phase IV (KMG-IV): sequencing the most valuable type-strain genomes for metagenomic binning, comparative biology and taxonomic classification.</title>
        <authorList>
            <person name="Goeker M."/>
        </authorList>
    </citation>
    <scope>NUCLEOTIDE SEQUENCE [LARGE SCALE GENOMIC DNA]</scope>
    <source>
        <strain evidence="2 3">DSM 27138</strain>
    </source>
</reference>
<sequence length="575" mass="64679">MPDFLTVWQSGTALEAPEAIAVARRFTLDCVREFLRQRGVAEERWRSIEQGALKRYLVSPERVRYYGETPQFEADGMVLYFKAFSGERFGRYERVMLFRRNQGPIGLVVRIPLETRNDVHFSLGPIYAGLLWWSTDPGADRSGIQTALAEAWGEEPAWFAKQECGERAILGWRVRPTEWDGSKSELAVRIAGLLTAGAAVLDRLQPDESATARSLHERLLRRGYRFSPEQVATFYAALKAKGFVILSGLSGTGKTKLAQEFAAALGLDDDHFRLEPVKPDWRDNTGLMGYWNPVTGEYVTTDFLRFLLAAAEEYGSARIPVRPYIVVLDEMNLARVEYYLADILSVLESGRREDGFTRGEIYLHGRPGDVLTSDGLRVPPRLRLPPNLYFVGTVNVDETTFAFSPKVLDRAFTIEVKDVDLTDYPPEVEPTPAGEDGVDEALLADFTRQGRFAQITKADVAAWGRSRREYVALLDELNQALLPHDLGFGYRVVDEILAFMGALRESPLQDALSEDEAFDAAVMMKVLPKFHGPLNRVKAPLEAVMDWAGERFKKTRKKAAQMLERAKLAGHTRFA</sequence>
<dbReference type="Gene3D" id="3.40.50.300">
    <property type="entry name" value="P-loop containing nucleotide triphosphate hydrolases"/>
    <property type="match status" value="1"/>
</dbReference>
<dbReference type="RefSeq" id="WP_209466802.1">
    <property type="nucleotide sequence ID" value="NZ_JAGGLG010000016.1"/>
</dbReference>
<evidence type="ECO:0000313" key="2">
    <source>
        <dbReference type="EMBL" id="MBP2018674.1"/>
    </source>
</evidence>
<evidence type="ECO:0000313" key="3">
    <source>
        <dbReference type="Proteomes" id="UP001519289"/>
    </source>
</evidence>
<comment type="caution">
    <text evidence="2">The sequence shown here is derived from an EMBL/GenBank/DDBJ whole genome shotgun (WGS) entry which is preliminary data.</text>
</comment>
<dbReference type="InterPro" id="IPR003593">
    <property type="entry name" value="AAA+_ATPase"/>
</dbReference>
<dbReference type="InterPro" id="IPR027417">
    <property type="entry name" value="P-loop_NTPase"/>
</dbReference>
<gene>
    <name evidence="2" type="ORF">J2Z79_002089</name>
</gene>